<keyword evidence="1" id="KW-0732">Signal</keyword>
<dbReference type="GO" id="GO:0016788">
    <property type="term" value="F:hydrolase activity, acting on ester bonds"/>
    <property type="evidence" value="ECO:0007669"/>
    <property type="project" value="UniProtKB-ARBA"/>
</dbReference>
<reference evidence="3 4" key="1">
    <citation type="journal article" date="2013" name="Mar. Genomics">
        <title>Expression of sulfatases in Rhodopirellula baltica and the diversity of sulfatases in the genus Rhodopirellula.</title>
        <authorList>
            <person name="Wegner C.E."/>
            <person name="Richter-Heitmann T."/>
            <person name="Klindworth A."/>
            <person name="Klockow C."/>
            <person name="Richter M."/>
            <person name="Achstetter T."/>
            <person name="Glockner F.O."/>
            <person name="Harder J."/>
        </authorList>
    </citation>
    <scope>NUCLEOTIDE SEQUENCE [LARGE SCALE GENOMIC DNA]</scope>
    <source>
        <strain evidence="3 4">SM1</strain>
    </source>
</reference>
<dbReference type="InterPro" id="IPR036514">
    <property type="entry name" value="SGNH_hydro_sf"/>
</dbReference>
<dbReference type="Gene3D" id="3.40.50.1110">
    <property type="entry name" value="SGNH hydrolase"/>
    <property type="match status" value="1"/>
</dbReference>
<proteinExistence type="predicted"/>
<dbReference type="Proteomes" id="UP000011991">
    <property type="component" value="Unassembled WGS sequence"/>
</dbReference>
<evidence type="ECO:0000313" key="3">
    <source>
        <dbReference type="EMBL" id="EMI17532.1"/>
    </source>
</evidence>
<dbReference type="EMBL" id="ANOG01000786">
    <property type="protein sequence ID" value="EMI17532.1"/>
    <property type="molecule type" value="Genomic_DNA"/>
</dbReference>
<feature type="chain" id="PRO_5004070925" evidence="1">
    <location>
        <begin position="29"/>
        <end position="322"/>
    </location>
</feature>
<comment type="caution">
    <text evidence="3">The sequence shown here is derived from an EMBL/GenBank/DDBJ whole genome shotgun (WGS) entry which is preliminary data.</text>
</comment>
<dbReference type="PATRIC" id="fig|1265738.3.peg.5550"/>
<keyword evidence="4" id="KW-1185">Reference proteome</keyword>
<feature type="signal peptide" evidence="1">
    <location>
        <begin position="1"/>
        <end position="28"/>
    </location>
</feature>
<evidence type="ECO:0000259" key="2">
    <source>
        <dbReference type="Pfam" id="PF16227"/>
    </source>
</evidence>
<evidence type="ECO:0000256" key="1">
    <source>
        <dbReference type="SAM" id="SignalP"/>
    </source>
</evidence>
<organism evidence="3 4">
    <name type="scientific">Rhodopirellula maiorica SM1</name>
    <dbReference type="NCBI Taxonomy" id="1265738"/>
    <lineage>
        <taxon>Bacteria</taxon>
        <taxon>Pseudomonadati</taxon>
        <taxon>Planctomycetota</taxon>
        <taxon>Planctomycetia</taxon>
        <taxon>Pirellulales</taxon>
        <taxon>Pirellulaceae</taxon>
        <taxon>Novipirellula</taxon>
    </lineage>
</organism>
<feature type="domain" description="DUF4886" evidence="2">
    <location>
        <begin position="47"/>
        <end position="220"/>
    </location>
</feature>
<accession>M5RQ65</accession>
<sequence length="322" mass="35716">MIHRLSQNGLRFVISALLLWLVAPTSSATEPDSTKSRPQNSKRTIRVLTIGNSFAQNACRYLHEIAQSEGSVDLVIGTANIGGCTLEKHATLAIQSATDDGVQPYRDAASGRKLSLQDYLELQPWDFVTVQQMSALSYKAETYHPHIDQLASLVEELAPAAELLIHQTWAYRQDSPLLARDNLSQQQMYERLRHAYDENAKRFDARIMPVGTAFQLARSTAGRAVVAPDPSFDYKNATYPNLPNQDHSLVIGWYWQNKGDNPRLALDFKHGNTHGCFLAGLVWFESLTGIAATSTSFVPKGISDEDAKFYRQIAHAACASGH</sequence>
<gene>
    <name evidence="3" type="ORF">RMSM_05543</name>
</gene>
<evidence type="ECO:0000313" key="4">
    <source>
        <dbReference type="Proteomes" id="UP000011991"/>
    </source>
</evidence>
<protein>
    <submittedName>
        <fullName evidence="3">Putative secreted protein</fullName>
    </submittedName>
</protein>
<name>M5RQ65_9BACT</name>
<dbReference type="AlphaFoldDB" id="M5RQ65"/>
<dbReference type="InterPro" id="IPR032616">
    <property type="entry name" value="DUF4886"/>
</dbReference>
<dbReference type="Pfam" id="PF16227">
    <property type="entry name" value="DUF4886"/>
    <property type="match status" value="1"/>
</dbReference>